<sequence length="90" mass="9519">MGDVMRGDRGRVRERIVNTAVGVSGLVSGTLAKGLANKATEGLTPPTYNGGVPKCWEEKGKETIKKAFDDEREPVGVPHAAGLKKEWGAA</sequence>
<dbReference type="GeneID" id="41583424"/>
<dbReference type="EMBL" id="DUJS01000001">
    <property type="protein sequence ID" value="HII69780.1"/>
    <property type="molecule type" value="Genomic_DNA"/>
</dbReference>
<evidence type="ECO:0000256" key="1">
    <source>
        <dbReference type="SAM" id="MobiDB-lite"/>
    </source>
</evidence>
<dbReference type="Proteomes" id="UP000619545">
    <property type="component" value="Unassembled WGS sequence"/>
</dbReference>
<feature type="region of interest" description="Disordered" evidence="1">
    <location>
        <begin position="69"/>
        <end position="90"/>
    </location>
</feature>
<reference evidence="2" key="1">
    <citation type="journal article" date="2020" name="bioRxiv">
        <title>A rank-normalized archaeal taxonomy based on genome phylogeny resolves widespread incomplete and uneven classifications.</title>
        <authorList>
            <person name="Rinke C."/>
            <person name="Chuvochina M."/>
            <person name="Mussig A.J."/>
            <person name="Chaumeil P.-A."/>
            <person name="Waite D.W."/>
            <person name="Whitman W.B."/>
            <person name="Parks D.H."/>
            <person name="Hugenholtz P."/>
        </authorList>
    </citation>
    <scope>NUCLEOTIDE SEQUENCE</scope>
    <source>
        <strain evidence="2">UBA8853</strain>
    </source>
</reference>
<evidence type="ECO:0000313" key="2">
    <source>
        <dbReference type="EMBL" id="HII69780.1"/>
    </source>
</evidence>
<dbReference type="RefSeq" id="WP_148679715.1">
    <property type="nucleotide sequence ID" value="NZ_DUJS01000001.1"/>
</dbReference>
<evidence type="ECO:0000313" key="3">
    <source>
        <dbReference type="Proteomes" id="UP000619545"/>
    </source>
</evidence>
<accession>A0A832T1A0</accession>
<dbReference type="AlphaFoldDB" id="A0A832T1A0"/>
<proteinExistence type="predicted"/>
<comment type="caution">
    <text evidence="2">The sequence shown here is derived from an EMBL/GenBank/DDBJ whole genome shotgun (WGS) entry which is preliminary data.</text>
</comment>
<protein>
    <submittedName>
        <fullName evidence="2">Uncharacterized protein</fullName>
    </submittedName>
</protein>
<gene>
    <name evidence="2" type="ORF">HA336_00930</name>
</gene>
<organism evidence="2 3">
    <name type="scientific">Methanopyrus kandleri</name>
    <dbReference type="NCBI Taxonomy" id="2320"/>
    <lineage>
        <taxon>Archaea</taxon>
        <taxon>Methanobacteriati</taxon>
        <taxon>Methanobacteriota</taxon>
        <taxon>Methanomada group</taxon>
        <taxon>Methanopyri</taxon>
        <taxon>Methanopyrales</taxon>
        <taxon>Methanopyraceae</taxon>
        <taxon>Methanopyrus</taxon>
    </lineage>
</organism>
<name>A0A832T1A0_9EURY</name>